<dbReference type="AlphaFoldDB" id="A0A2P7QNV8"/>
<proteinExistence type="inferred from homology"/>
<evidence type="ECO:0000259" key="7">
    <source>
        <dbReference type="Pfam" id="PF06429"/>
    </source>
</evidence>
<evidence type="ECO:0000256" key="2">
    <source>
        <dbReference type="ARBA" id="ARBA00004613"/>
    </source>
</evidence>
<dbReference type="Pfam" id="PF06429">
    <property type="entry name" value="Flg_bbr_C"/>
    <property type="match status" value="1"/>
</dbReference>
<keyword evidence="9" id="KW-0966">Cell projection</keyword>
<keyword evidence="9" id="KW-0969">Cilium</keyword>
<gene>
    <name evidence="9" type="primary">flgK</name>
    <name evidence="9" type="ORF">C7I55_13735</name>
</gene>
<dbReference type="OrthoDB" id="7181295at2"/>
<dbReference type="InterPro" id="IPR010930">
    <property type="entry name" value="Flg_bb/hook_C_dom"/>
</dbReference>
<dbReference type="InterPro" id="IPR002371">
    <property type="entry name" value="FlgK"/>
</dbReference>
<comment type="caution">
    <text evidence="9">The sequence shown here is derived from an EMBL/GenBank/DDBJ whole genome shotgun (WGS) entry which is preliminary data.</text>
</comment>
<dbReference type="SUPFAM" id="SSF64518">
    <property type="entry name" value="Phase 1 flagellin"/>
    <property type="match status" value="1"/>
</dbReference>
<dbReference type="Proteomes" id="UP000241167">
    <property type="component" value="Unassembled WGS sequence"/>
</dbReference>
<dbReference type="GO" id="GO:0009424">
    <property type="term" value="C:bacterial-type flagellum hook"/>
    <property type="evidence" value="ECO:0007669"/>
    <property type="project" value="InterPro"/>
</dbReference>
<dbReference type="NCBIfam" id="TIGR02492">
    <property type="entry name" value="flgK_ends"/>
    <property type="match status" value="1"/>
</dbReference>
<sequence length="449" mass="45795">MSDLLAIGLSGVTAYRTALAAVADNVANAENPGYARREVRLREGINTGSRSPLYREDLLFAGVEAASVARAWDAYRAADARYAASGAGRAAVREQWLGAVETALGDGPSSVGTAIGGFFNAGEALAATPSDRLARSAMLTALSIAAGEIRETAEALQRVATGIADAAATEVDGLNADLAALAEVNDALRQSKIGGTARASMEDERDRLIDSIAVRIDVEASIEANGTASLTLARVSGVTLLDQTQRATVGAATAADGRIALTLFANGTTTPLPATGGRLSGLVDVAGSTADKRAELNATAQQFVDEVNDWQAGGRTPTGTPGAALLVMTGDASTLATTTGNPAAIAAASGAGVENGNLLVLGDLRGPGGVESRWAALVASHAQALQSARSEASAAATRRDGSFAARDEVSGIDLDQEAAELLRYQRAYDGSAKIVQVARDTLQSILDLF</sequence>
<dbReference type="GO" id="GO:0044780">
    <property type="term" value="P:bacterial-type flagellum assembly"/>
    <property type="evidence" value="ECO:0007669"/>
    <property type="project" value="InterPro"/>
</dbReference>
<dbReference type="InterPro" id="IPR053927">
    <property type="entry name" value="FlgK_helical"/>
</dbReference>
<accession>A0A2P7QNV8</accession>
<evidence type="ECO:0000256" key="6">
    <source>
        <dbReference type="ARBA" id="ARBA00023143"/>
    </source>
</evidence>
<keyword evidence="10" id="KW-1185">Reference proteome</keyword>
<evidence type="ECO:0000256" key="3">
    <source>
        <dbReference type="ARBA" id="ARBA00009677"/>
    </source>
</evidence>
<dbReference type="RefSeq" id="WP_106513547.1">
    <property type="nucleotide sequence ID" value="NZ_PXYI01000004.1"/>
</dbReference>
<keyword evidence="9" id="KW-0282">Flagellum</keyword>
<feature type="domain" description="Flagellar basal-body/hook protein C-terminal" evidence="7">
    <location>
        <begin position="408"/>
        <end position="448"/>
    </location>
</feature>
<dbReference type="Pfam" id="PF22638">
    <property type="entry name" value="FlgK_D1"/>
    <property type="match status" value="1"/>
</dbReference>
<keyword evidence="5" id="KW-0964">Secreted</keyword>
<dbReference type="GO" id="GO:0005198">
    <property type="term" value="F:structural molecule activity"/>
    <property type="evidence" value="ECO:0007669"/>
    <property type="project" value="InterPro"/>
</dbReference>
<evidence type="ECO:0000256" key="4">
    <source>
        <dbReference type="ARBA" id="ARBA00016244"/>
    </source>
</evidence>
<dbReference type="EMBL" id="PXYI01000004">
    <property type="protein sequence ID" value="PSJ39652.1"/>
    <property type="molecule type" value="Genomic_DNA"/>
</dbReference>
<evidence type="ECO:0000259" key="8">
    <source>
        <dbReference type="Pfam" id="PF22638"/>
    </source>
</evidence>
<evidence type="ECO:0000313" key="10">
    <source>
        <dbReference type="Proteomes" id="UP000241167"/>
    </source>
</evidence>
<evidence type="ECO:0000313" key="9">
    <source>
        <dbReference type="EMBL" id="PSJ39652.1"/>
    </source>
</evidence>
<comment type="similarity">
    <text evidence="3">Belongs to the flagella basal body rod proteins family.</text>
</comment>
<dbReference type="PANTHER" id="PTHR30033:SF1">
    <property type="entry name" value="FLAGELLAR HOOK-ASSOCIATED PROTEIN 1"/>
    <property type="match status" value="1"/>
</dbReference>
<dbReference type="PANTHER" id="PTHR30033">
    <property type="entry name" value="FLAGELLAR HOOK-ASSOCIATED PROTEIN 1"/>
    <property type="match status" value="1"/>
</dbReference>
<name>A0A2P7QNV8_9SPHN</name>
<comment type="subcellular location">
    <subcellularLocation>
        <location evidence="1">Bacterial flagellum</location>
    </subcellularLocation>
    <subcellularLocation>
        <location evidence="2">Secreted</location>
    </subcellularLocation>
</comment>
<keyword evidence="6" id="KW-0975">Bacterial flagellum</keyword>
<organism evidence="9 10">
    <name type="scientific">Allosphingosinicella deserti</name>
    <dbReference type="NCBI Taxonomy" id="2116704"/>
    <lineage>
        <taxon>Bacteria</taxon>
        <taxon>Pseudomonadati</taxon>
        <taxon>Pseudomonadota</taxon>
        <taxon>Alphaproteobacteria</taxon>
        <taxon>Sphingomonadales</taxon>
        <taxon>Sphingomonadaceae</taxon>
        <taxon>Allosphingosinicella</taxon>
    </lineage>
</organism>
<protein>
    <recommendedName>
        <fullName evidence="4">Flagellar hook-associated protein 1</fullName>
    </recommendedName>
</protein>
<evidence type="ECO:0000256" key="5">
    <source>
        <dbReference type="ARBA" id="ARBA00022525"/>
    </source>
</evidence>
<reference evidence="9 10" key="1">
    <citation type="submission" date="2018-03" db="EMBL/GenBank/DDBJ databases">
        <title>The draft genome of Sphingosinicella sp. GL-C-18.</title>
        <authorList>
            <person name="Liu L."/>
            <person name="Li L."/>
            <person name="Liang L."/>
            <person name="Zhang X."/>
            <person name="Wang T."/>
        </authorList>
    </citation>
    <scope>NUCLEOTIDE SEQUENCE [LARGE SCALE GENOMIC DNA]</scope>
    <source>
        <strain evidence="9 10">GL-C-18</strain>
    </source>
</reference>
<feature type="domain" description="Flagellar hook-associated protein FlgK helical" evidence="8">
    <location>
        <begin position="98"/>
        <end position="325"/>
    </location>
</feature>
<dbReference type="GO" id="GO:0005576">
    <property type="term" value="C:extracellular region"/>
    <property type="evidence" value="ECO:0007669"/>
    <property type="project" value="UniProtKB-SubCell"/>
</dbReference>
<evidence type="ECO:0000256" key="1">
    <source>
        <dbReference type="ARBA" id="ARBA00004365"/>
    </source>
</evidence>